<dbReference type="SUPFAM" id="SSF81383">
    <property type="entry name" value="F-box domain"/>
    <property type="match status" value="1"/>
</dbReference>
<organism evidence="3 4">
    <name type="scientific">Sistotremastrum suecicum HHB10207 ss-3</name>
    <dbReference type="NCBI Taxonomy" id="1314776"/>
    <lineage>
        <taxon>Eukaryota</taxon>
        <taxon>Fungi</taxon>
        <taxon>Dikarya</taxon>
        <taxon>Basidiomycota</taxon>
        <taxon>Agaricomycotina</taxon>
        <taxon>Agaricomycetes</taxon>
        <taxon>Sistotremastrales</taxon>
        <taxon>Sistotremastraceae</taxon>
        <taxon>Sistotremastrum</taxon>
    </lineage>
</organism>
<proteinExistence type="predicted"/>
<dbReference type="AlphaFoldDB" id="A0A166FVS7"/>
<evidence type="ECO:0000313" key="4">
    <source>
        <dbReference type="Proteomes" id="UP000076798"/>
    </source>
</evidence>
<evidence type="ECO:0000313" key="3">
    <source>
        <dbReference type="EMBL" id="KZT41048.1"/>
    </source>
</evidence>
<evidence type="ECO:0000256" key="1">
    <source>
        <dbReference type="SAM" id="MobiDB-lite"/>
    </source>
</evidence>
<gene>
    <name evidence="3" type="ORF">SISSUDRAFT_1126788</name>
</gene>
<protein>
    <recommendedName>
        <fullName evidence="2">F-box domain-containing protein</fullName>
    </recommendedName>
</protein>
<evidence type="ECO:0000259" key="2">
    <source>
        <dbReference type="PROSITE" id="PS50181"/>
    </source>
</evidence>
<feature type="region of interest" description="Disordered" evidence="1">
    <location>
        <begin position="486"/>
        <end position="506"/>
    </location>
</feature>
<dbReference type="OrthoDB" id="3219396at2759"/>
<keyword evidence="4" id="KW-1185">Reference proteome</keyword>
<feature type="domain" description="F-box" evidence="2">
    <location>
        <begin position="23"/>
        <end position="69"/>
    </location>
</feature>
<dbReference type="PROSITE" id="PS50181">
    <property type="entry name" value="FBOX"/>
    <property type="match status" value="1"/>
</dbReference>
<dbReference type="InterPro" id="IPR036047">
    <property type="entry name" value="F-box-like_dom_sf"/>
</dbReference>
<dbReference type="CDD" id="cd09917">
    <property type="entry name" value="F-box_SF"/>
    <property type="match status" value="1"/>
</dbReference>
<sequence length="619" mass="70131">MAPRHSIYEFVRYSINSLLSPSRDPTRYLPTDILIEICQLLSVYDVLALRRVNRTFYRLTHEPIIWKQLLLNSKFRPPQLPPTPSHSLGVIEQSAAEQALRRAYTLEMEWKHDSTCACHTQFDSFGKVFKMSVVPGGKYLVSALLDDQSQQICLSLWDLDHKRGDFSEAPLAKTMLGQEVMEMKSRYMSVRGIKGIVIALLMKVEDSKNKTMTSVLFVPLKPLEDFALLRRSAGVNQAEAANLATPQSPPFINIYTRDASSRVEGLTLEMMGGVPYLGLIKDAKTVVIQSLETGLRTFITPHDPLVEHNPSLQCICRAIKIFPAQRQVLVVRELRLRGEKYMKYWIEFFDIPLSHGKFTESMSTYKQVVAAVHIKTFHITDDVYHDDIHLYDDSVNALVAPRHKPPPVSIFCGVSRTSTEPTQQGLLVVRLEPEAYTSYMTLDGSKSDQGRLSYRYVLIPDNIWFSTHRRHHIVLGGAQRSLWISDLDPSEPSKDGTKAPPPKSISEYGDPWRLRHIVRYFPAKFTPGMSADEVAKEQARAAKLVKFHPVVEKDMKEGVCAIAFDESIGRLCVAVRGGRVVHVMDYGEDMDLLPELQAFYTKMDTDEKADLLATAMEQD</sequence>
<accession>A0A166FVS7</accession>
<dbReference type="SMART" id="SM00256">
    <property type="entry name" value="FBOX"/>
    <property type="match status" value="1"/>
</dbReference>
<dbReference type="Proteomes" id="UP000076798">
    <property type="component" value="Unassembled WGS sequence"/>
</dbReference>
<dbReference type="Pfam" id="PF12937">
    <property type="entry name" value="F-box-like"/>
    <property type="match status" value="1"/>
</dbReference>
<reference evidence="3 4" key="1">
    <citation type="journal article" date="2016" name="Mol. Biol. Evol.">
        <title>Comparative Genomics of Early-Diverging Mushroom-Forming Fungi Provides Insights into the Origins of Lignocellulose Decay Capabilities.</title>
        <authorList>
            <person name="Nagy L.G."/>
            <person name="Riley R."/>
            <person name="Tritt A."/>
            <person name="Adam C."/>
            <person name="Daum C."/>
            <person name="Floudas D."/>
            <person name="Sun H."/>
            <person name="Yadav J.S."/>
            <person name="Pangilinan J."/>
            <person name="Larsson K.H."/>
            <person name="Matsuura K."/>
            <person name="Barry K."/>
            <person name="Labutti K."/>
            <person name="Kuo R."/>
            <person name="Ohm R.A."/>
            <person name="Bhattacharya S.S."/>
            <person name="Shirouzu T."/>
            <person name="Yoshinaga Y."/>
            <person name="Martin F.M."/>
            <person name="Grigoriev I.V."/>
            <person name="Hibbett D.S."/>
        </authorList>
    </citation>
    <scope>NUCLEOTIDE SEQUENCE [LARGE SCALE GENOMIC DNA]</scope>
    <source>
        <strain evidence="3 4">HHB10207 ss-3</strain>
    </source>
</reference>
<dbReference type="Gene3D" id="1.20.1280.50">
    <property type="match status" value="1"/>
</dbReference>
<name>A0A166FVS7_9AGAM</name>
<dbReference type="EMBL" id="KV428025">
    <property type="protein sequence ID" value="KZT41048.1"/>
    <property type="molecule type" value="Genomic_DNA"/>
</dbReference>
<dbReference type="InterPro" id="IPR001810">
    <property type="entry name" value="F-box_dom"/>
</dbReference>